<evidence type="ECO:0000313" key="3">
    <source>
        <dbReference type="Proteomes" id="UP000075920"/>
    </source>
</evidence>
<dbReference type="VEuPathDB" id="VectorBase:AMIN009788"/>
<evidence type="ECO:0000313" key="2">
    <source>
        <dbReference type="EnsemblMetazoa" id="AMIN009788-PA"/>
    </source>
</evidence>
<dbReference type="AlphaFoldDB" id="A0A182WHD6"/>
<reference evidence="3" key="1">
    <citation type="submission" date="2013-03" db="EMBL/GenBank/DDBJ databases">
        <title>The Genome Sequence of Anopheles minimus MINIMUS1.</title>
        <authorList>
            <consortium name="The Broad Institute Genomics Platform"/>
            <person name="Neafsey D.E."/>
            <person name="Walton C."/>
            <person name="Walker B."/>
            <person name="Young S.K."/>
            <person name="Zeng Q."/>
            <person name="Gargeya S."/>
            <person name="Fitzgerald M."/>
            <person name="Haas B."/>
            <person name="Abouelleil A."/>
            <person name="Allen A.W."/>
            <person name="Alvarado L."/>
            <person name="Arachchi H.M."/>
            <person name="Berlin A.M."/>
            <person name="Chapman S.B."/>
            <person name="Gainer-Dewar J."/>
            <person name="Goldberg J."/>
            <person name="Griggs A."/>
            <person name="Gujja S."/>
            <person name="Hansen M."/>
            <person name="Howarth C."/>
            <person name="Imamovic A."/>
            <person name="Ireland A."/>
            <person name="Larimer J."/>
            <person name="McCowan C."/>
            <person name="Murphy C."/>
            <person name="Pearson M."/>
            <person name="Poon T.W."/>
            <person name="Priest M."/>
            <person name="Roberts A."/>
            <person name="Saif S."/>
            <person name="Shea T."/>
            <person name="Sisk P."/>
            <person name="Sykes S."/>
            <person name="Wortman J."/>
            <person name="Nusbaum C."/>
            <person name="Birren B."/>
        </authorList>
    </citation>
    <scope>NUCLEOTIDE SEQUENCE [LARGE SCALE GENOMIC DNA]</scope>
    <source>
        <strain evidence="3">MINIMUS1</strain>
    </source>
</reference>
<organism evidence="2 3">
    <name type="scientific">Anopheles minimus</name>
    <dbReference type="NCBI Taxonomy" id="112268"/>
    <lineage>
        <taxon>Eukaryota</taxon>
        <taxon>Metazoa</taxon>
        <taxon>Ecdysozoa</taxon>
        <taxon>Arthropoda</taxon>
        <taxon>Hexapoda</taxon>
        <taxon>Insecta</taxon>
        <taxon>Pterygota</taxon>
        <taxon>Neoptera</taxon>
        <taxon>Endopterygota</taxon>
        <taxon>Diptera</taxon>
        <taxon>Nematocera</taxon>
        <taxon>Culicoidea</taxon>
        <taxon>Culicidae</taxon>
        <taxon>Anophelinae</taxon>
        <taxon>Anopheles</taxon>
    </lineage>
</organism>
<reference evidence="2" key="2">
    <citation type="submission" date="2020-05" db="UniProtKB">
        <authorList>
            <consortium name="EnsemblMetazoa"/>
        </authorList>
    </citation>
    <scope>IDENTIFICATION</scope>
    <source>
        <strain evidence="2">MINIMUS1</strain>
    </source>
</reference>
<accession>A0A182WHD6</accession>
<sequence>MRRSRISDFSVGVDDPADDADGGAGGFRMPFRRRYRTMSGVAPRCEELSSCDRNLLSWAHAPPGIFRCVNLCIPPNGLGTLLCMVELRLTAPVQSYEATCGSTDPAPMSTVTSINPAWFGFGAADWCVSSAEALMSRERNGEKRLVSDASMFGGSGSVAASG</sequence>
<name>A0A182WHD6_9DIPT</name>
<dbReference type="Proteomes" id="UP000075920">
    <property type="component" value="Unassembled WGS sequence"/>
</dbReference>
<dbReference type="EnsemblMetazoa" id="AMIN009788-RA">
    <property type="protein sequence ID" value="AMIN009788-PA"/>
    <property type="gene ID" value="AMIN009788"/>
</dbReference>
<evidence type="ECO:0000256" key="1">
    <source>
        <dbReference type="SAM" id="MobiDB-lite"/>
    </source>
</evidence>
<keyword evidence="3" id="KW-1185">Reference proteome</keyword>
<protein>
    <submittedName>
        <fullName evidence="2">Uncharacterized protein</fullName>
    </submittedName>
</protein>
<proteinExistence type="predicted"/>
<feature type="region of interest" description="Disordered" evidence="1">
    <location>
        <begin position="1"/>
        <end position="25"/>
    </location>
</feature>